<evidence type="ECO:0000313" key="5">
    <source>
        <dbReference type="Proteomes" id="UP000672039"/>
    </source>
</evidence>
<evidence type="ECO:0000259" key="3">
    <source>
        <dbReference type="Pfam" id="PF10017"/>
    </source>
</evidence>
<dbReference type="SUPFAM" id="SSF53335">
    <property type="entry name" value="S-adenosyl-L-methionine-dependent methyltransferases"/>
    <property type="match status" value="1"/>
</dbReference>
<dbReference type="PANTHER" id="PTHR43397:SF1">
    <property type="entry name" value="ERGOTHIONEINE BIOSYNTHESIS PROTEIN 1"/>
    <property type="match status" value="1"/>
</dbReference>
<dbReference type="GO" id="GO:0052706">
    <property type="term" value="F:L-histidine N(alpha)-methyltransferase activity"/>
    <property type="evidence" value="ECO:0007669"/>
    <property type="project" value="UniProtKB-EC"/>
</dbReference>
<dbReference type="EC" id="2.1.1.44" evidence="4"/>
<dbReference type="InterPro" id="IPR035094">
    <property type="entry name" value="EgtD"/>
</dbReference>
<dbReference type="InterPro" id="IPR017804">
    <property type="entry name" value="MeTrfase_EgtD-like"/>
</dbReference>
<evidence type="ECO:0000313" key="4">
    <source>
        <dbReference type="EMBL" id="QTR45110.1"/>
    </source>
</evidence>
<dbReference type="InterPro" id="IPR019257">
    <property type="entry name" value="MeTrfase_dom"/>
</dbReference>
<evidence type="ECO:0000256" key="1">
    <source>
        <dbReference type="ARBA" id="ARBA00022603"/>
    </source>
</evidence>
<proteinExistence type="predicted"/>
<dbReference type="EMBL" id="CP072801">
    <property type="protein sequence ID" value="QTR45110.1"/>
    <property type="molecule type" value="Genomic_DNA"/>
</dbReference>
<name>A0ABX7WNT9_9GAMM</name>
<dbReference type="GO" id="GO:0032259">
    <property type="term" value="P:methylation"/>
    <property type="evidence" value="ECO:0007669"/>
    <property type="project" value="UniProtKB-KW"/>
</dbReference>
<reference evidence="4 5" key="1">
    <citation type="submission" date="2021-04" db="EMBL/GenBank/DDBJ databases">
        <title>Genomics, taxonomy and metabolism of representatives of sulfur bacteria of the genus Thiothrix: Thiothrix fructosivorans QT, Thiothrix unzii A1T and three new species, Thiothrix subterranea sp. nov., Thiothrix litoralis sp. nov. and 'Candidatus Thiothrix anitrata' sp. nov.</title>
        <authorList>
            <person name="Ravin N.V."/>
            <person name="Smolyakov D."/>
            <person name="Rudenko T.S."/>
            <person name="Mardanov A.V."/>
            <person name="Beletsky A.V."/>
            <person name="Markov N.D."/>
            <person name="Fomenkov A.I."/>
            <person name="Roberts R.J."/>
            <person name="Karnachuk O.V."/>
            <person name="Novikov A."/>
            <person name="Grabovich M.Y."/>
        </authorList>
    </citation>
    <scope>NUCLEOTIDE SEQUENCE [LARGE SCALE GENOMIC DNA]</scope>
    <source>
        <strain evidence="4 5">AS</strain>
    </source>
</reference>
<dbReference type="Pfam" id="PF10017">
    <property type="entry name" value="Methyltransf_33"/>
    <property type="match status" value="1"/>
</dbReference>
<organism evidence="4 5">
    <name type="scientific">Thiothrix litoralis</name>
    <dbReference type="NCBI Taxonomy" id="2891210"/>
    <lineage>
        <taxon>Bacteria</taxon>
        <taxon>Pseudomonadati</taxon>
        <taxon>Pseudomonadota</taxon>
        <taxon>Gammaproteobacteria</taxon>
        <taxon>Thiotrichales</taxon>
        <taxon>Thiotrichaceae</taxon>
        <taxon>Thiothrix</taxon>
    </lineage>
</organism>
<gene>
    <name evidence="4" type="primary">egtD</name>
    <name evidence="4" type="ORF">J9253_14000</name>
</gene>
<keyword evidence="1 4" id="KW-0489">Methyltransferase</keyword>
<keyword evidence="2 4" id="KW-0808">Transferase</keyword>
<dbReference type="Proteomes" id="UP000672039">
    <property type="component" value="Chromosome"/>
</dbReference>
<keyword evidence="5" id="KW-1185">Reference proteome</keyword>
<dbReference type="RefSeq" id="WP_210221538.1">
    <property type="nucleotide sequence ID" value="NZ_CP072801.1"/>
</dbReference>
<dbReference type="InterPro" id="IPR051128">
    <property type="entry name" value="EgtD_Methyltrsf_superfamily"/>
</dbReference>
<protein>
    <submittedName>
        <fullName evidence="4">L-histidine N(Alpha)-methyltransferase</fullName>
        <ecNumber evidence="4">2.1.1.44</ecNumber>
    </submittedName>
</protein>
<sequence length="325" mass="36370">MNATCPNTTNVSFHDYQPELESFRHAVLHGLAHEHKQIPPKFFYDERGSQLFEAILEQPEYYVPHVEKQLYRDYAPEIATLIGAESVLIEPGSGSCEKVQLLLDALRPAAYVPMDISGDFLRQSSAALGETFPWLHIHAACLDFTRELKLPQHVPQGRRVVFIPGSSLGNFDLPEAQHFLFHIAQLVGKGGGLLIGVDRKKDKAVLETAYNDAAGVTADFNLNLLVRINNELGGNFDLAQFAHYACYNEAMGRIEMHLTSLTAQRVQIAGKTFSFREGERIHTENSYKYHPAEFIALASAAGFTCEQHWTDPANLFGLYYCTVRA</sequence>
<feature type="domain" description="Histidine-specific methyltransferase SAM-dependent" evidence="3">
    <location>
        <begin position="23"/>
        <end position="322"/>
    </location>
</feature>
<dbReference type="NCBIfam" id="TIGR03438">
    <property type="entry name" value="egtD_ergothio"/>
    <property type="match status" value="1"/>
</dbReference>
<evidence type="ECO:0000256" key="2">
    <source>
        <dbReference type="ARBA" id="ARBA00022679"/>
    </source>
</evidence>
<dbReference type="InterPro" id="IPR029063">
    <property type="entry name" value="SAM-dependent_MTases_sf"/>
</dbReference>
<dbReference type="PANTHER" id="PTHR43397">
    <property type="entry name" value="ERGOTHIONEINE BIOSYNTHESIS PROTEIN 1"/>
    <property type="match status" value="1"/>
</dbReference>
<dbReference type="Gene3D" id="3.40.50.150">
    <property type="entry name" value="Vaccinia Virus protein VP39"/>
    <property type="match status" value="1"/>
</dbReference>
<accession>A0ABX7WNT9</accession>
<dbReference type="PIRSF" id="PIRSF018005">
    <property type="entry name" value="UCP018005"/>
    <property type="match status" value="1"/>
</dbReference>